<dbReference type="OrthoDB" id="9783920at2"/>
<feature type="transmembrane region" description="Helical" evidence="9">
    <location>
        <begin position="36"/>
        <end position="61"/>
    </location>
</feature>
<evidence type="ECO:0000313" key="13">
    <source>
        <dbReference type="Proteomes" id="UP000595942"/>
    </source>
</evidence>
<evidence type="ECO:0000313" key="11">
    <source>
        <dbReference type="EMBL" id="RZI03743.1"/>
    </source>
</evidence>
<comment type="similarity">
    <text evidence="2 9">Belongs to the branched chain amino acid transporter family.</text>
</comment>
<dbReference type="GO" id="GO:0015190">
    <property type="term" value="F:L-leucine transmembrane transporter activity"/>
    <property type="evidence" value="ECO:0007669"/>
    <property type="project" value="TreeGrafter"/>
</dbReference>
<organism evidence="11 12">
    <name type="scientific">Staphylococcus condimenti</name>
    <dbReference type="NCBI Taxonomy" id="70255"/>
    <lineage>
        <taxon>Bacteria</taxon>
        <taxon>Bacillati</taxon>
        <taxon>Bacillota</taxon>
        <taxon>Bacilli</taxon>
        <taxon>Bacillales</taxon>
        <taxon>Staphylococcaceae</taxon>
        <taxon>Staphylococcus</taxon>
    </lineage>
</organism>
<reference evidence="11 12" key="1">
    <citation type="submission" date="2018-11" db="EMBL/GenBank/DDBJ databases">
        <title>Genomic profiling of Staphylococcus species from a Poultry farm system in KwaZulu-Natal, South Africa.</title>
        <authorList>
            <person name="Amoako D.G."/>
            <person name="Somboro A.M."/>
            <person name="Abia A.L.K."/>
            <person name="Bester L.A."/>
            <person name="Essack S.Y."/>
        </authorList>
    </citation>
    <scope>NUCLEOTIDE SEQUENCE [LARGE SCALE GENOMIC DNA]</scope>
    <source>
        <strain evidence="11 12">SA11</strain>
    </source>
</reference>
<evidence type="ECO:0000256" key="3">
    <source>
        <dbReference type="ARBA" id="ARBA00022448"/>
    </source>
</evidence>
<protein>
    <recommendedName>
        <fullName evidence="9">Branched-chain amino acid transport system carrier protein</fullName>
    </recommendedName>
</protein>
<comment type="function">
    <text evidence="9">Component of the transport system for branched-chain amino acids.</text>
</comment>
<feature type="transmembrane region" description="Helical" evidence="9">
    <location>
        <begin position="406"/>
        <end position="425"/>
    </location>
</feature>
<dbReference type="EMBL" id="CP068073">
    <property type="protein sequence ID" value="QQS82757.1"/>
    <property type="molecule type" value="Genomic_DNA"/>
</dbReference>
<name>A0A143PAR9_9STAP</name>
<keyword evidence="3 9" id="KW-0813">Transport</keyword>
<feature type="transmembrane region" description="Helical" evidence="9">
    <location>
        <begin position="313"/>
        <end position="335"/>
    </location>
</feature>
<dbReference type="RefSeq" id="WP_047132677.1">
    <property type="nucleotide sequence ID" value="NZ_CP015114.1"/>
</dbReference>
<feature type="transmembrane region" description="Helical" evidence="9">
    <location>
        <begin position="341"/>
        <end position="359"/>
    </location>
</feature>
<feature type="transmembrane region" description="Helical" evidence="9">
    <location>
        <begin position="76"/>
        <end position="95"/>
    </location>
</feature>
<feature type="transmembrane region" description="Helical" evidence="9">
    <location>
        <begin position="146"/>
        <end position="164"/>
    </location>
</feature>
<feature type="transmembrane region" description="Helical" evidence="9">
    <location>
        <begin position="267"/>
        <end position="293"/>
    </location>
</feature>
<gene>
    <name evidence="11" type="primary">brnQ</name>
    <name evidence="11" type="ORF">EIG99_02550</name>
    <name evidence="10" type="ORF">I6J05_00080</name>
</gene>
<evidence type="ECO:0000313" key="10">
    <source>
        <dbReference type="EMBL" id="QQS82757.1"/>
    </source>
</evidence>
<proteinExistence type="inferred from homology"/>
<keyword evidence="5 9" id="KW-0812">Transmembrane</keyword>
<accession>A0A143PAR9</accession>
<dbReference type="GO" id="GO:0005886">
    <property type="term" value="C:plasma membrane"/>
    <property type="evidence" value="ECO:0007669"/>
    <property type="project" value="UniProtKB-SubCell"/>
</dbReference>
<dbReference type="InterPro" id="IPR004685">
    <property type="entry name" value="Brnchd-chn_aa_trnsp_Livcs"/>
</dbReference>
<evidence type="ECO:0000256" key="4">
    <source>
        <dbReference type="ARBA" id="ARBA00022475"/>
    </source>
</evidence>
<feature type="transmembrane region" description="Helical" evidence="9">
    <location>
        <begin position="190"/>
        <end position="212"/>
    </location>
</feature>
<keyword evidence="4" id="KW-1003">Cell membrane</keyword>
<dbReference type="EMBL" id="RQTE01000049">
    <property type="protein sequence ID" value="RZI03743.1"/>
    <property type="molecule type" value="Genomic_DNA"/>
</dbReference>
<evidence type="ECO:0000313" key="12">
    <source>
        <dbReference type="Proteomes" id="UP000293854"/>
    </source>
</evidence>
<feature type="transmembrane region" description="Helical" evidence="9">
    <location>
        <begin position="366"/>
        <end position="386"/>
    </location>
</feature>
<evidence type="ECO:0000256" key="8">
    <source>
        <dbReference type="ARBA" id="ARBA00023136"/>
    </source>
</evidence>
<comment type="caution">
    <text evidence="9">Lacks conserved residue(s) required for the propagation of feature annotation.</text>
</comment>
<dbReference type="KEGG" id="scv:A4G25_05585"/>
<feature type="transmembrane region" description="Helical" evidence="9">
    <location>
        <begin position="115"/>
        <end position="134"/>
    </location>
</feature>
<dbReference type="Proteomes" id="UP000595942">
    <property type="component" value="Chromosome"/>
</dbReference>
<dbReference type="GO" id="GO:0015820">
    <property type="term" value="P:L-leucine transport"/>
    <property type="evidence" value="ECO:0007669"/>
    <property type="project" value="TreeGrafter"/>
</dbReference>
<dbReference type="NCBIfam" id="TIGR00796">
    <property type="entry name" value="livcs"/>
    <property type="match status" value="1"/>
</dbReference>
<dbReference type="AlphaFoldDB" id="A0A143PAR9"/>
<evidence type="ECO:0000256" key="9">
    <source>
        <dbReference type="RuleBase" id="RU362122"/>
    </source>
</evidence>
<dbReference type="Proteomes" id="UP000293854">
    <property type="component" value="Unassembled WGS sequence"/>
</dbReference>
<dbReference type="GO" id="GO:0015818">
    <property type="term" value="P:isoleucine transport"/>
    <property type="evidence" value="ECO:0007669"/>
    <property type="project" value="TreeGrafter"/>
</dbReference>
<reference evidence="10 13" key="2">
    <citation type="submission" date="2021-01" db="EMBL/GenBank/DDBJ databases">
        <title>FDA dAtabase for Regulatory Grade micrObial Sequences (FDA-ARGOS): Supporting development and validation of Infectious Disease Dx tests.</title>
        <authorList>
            <person name="Sproer C."/>
            <person name="Gronow S."/>
            <person name="Severitt S."/>
            <person name="Schroder I."/>
            <person name="Tallon L."/>
            <person name="Sadzewicz L."/>
            <person name="Zhao X."/>
            <person name="Boylan J."/>
            <person name="Ott S."/>
            <person name="Bowen H."/>
            <person name="Vavikolanu K."/>
            <person name="Mehta A."/>
            <person name="Aluvathingal J."/>
            <person name="Nadendla S."/>
            <person name="Lowell S."/>
            <person name="Myers T."/>
            <person name="Yan Y."/>
            <person name="Sichtig H."/>
        </authorList>
    </citation>
    <scope>NUCLEOTIDE SEQUENCE [LARGE SCALE GENOMIC DNA]</scope>
    <source>
        <strain evidence="10 13">FDAARGOS_1148</strain>
    </source>
</reference>
<dbReference type="GO" id="GO:0015188">
    <property type="term" value="F:L-isoleucine transmembrane transporter activity"/>
    <property type="evidence" value="ECO:0007669"/>
    <property type="project" value="TreeGrafter"/>
</dbReference>
<comment type="subcellular location">
    <subcellularLocation>
        <location evidence="1 9">Cell membrane</location>
        <topology evidence="1 9">Multi-pass membrane protein</topology>
    </subcellularLocation>
</comment>
<evidence type="ECO:0000256" key="2">
    <source>
        <dbReference type="ARBA" id="ARBA00008540"/>
    </source>
</evidence>
<dbReference type="GeneID" id="93727330"/>
<dbReference type="Pfam" id="PF05525">
    <property type="entry name" value="Branch_AA_trans"/>
    <property type="match status" value="1"/>
</dbReference>
<evidence type="ECO:0000256" key="5">
    <source>
        <dbReference type="ARBA" id="ARBA00022692"/>
    </source>
</evidence>
<dbReference type="PANTHER" id="PTHR30588:SF0">
    <property type="entry name" value="BRANCHED-CHAIN AMINO ACID PERMEASE BRNQ"/>
    <property type="match status" value="1"/>
</dbReference>
<evidence type="ECO:0000256" key="7">
    <source>
        <dbReference type="ARBA" id="ARBA00022989"/>
    </source>
</evidence>
<sequence length="441" mass="47776">MKKVILVSGLMLFSLFFGAGNLIFPPMLGYTAQSNMWAGMTGFAVTGILLPYITVIVIAYYDGGVEFIGNRVHPKFGFIFAVCIYLSIGALYGIPRAANVAYEIGAKSILPFHNTWTLVGFSLIFFIVVGLIALYPNRMVDNLGKVLTPALLLVIGALCIAAIIHPEGKVGEPQGKYAEAPLVSGILEGYYTMDLVAALAFSVVIVQSFKLAGISDSKRIVKNVILAGLISAVLLTIIYFSLAYLGITTSKPGFENGASILTYNSVRLFGAFGNILFGVIVILACLTTCIGLVNASSAFGMKKFPKIPYKTYVLVFSLVGFLISTLGLNMILQIAVPLLTFIYPISIVLVLISLVAIVIPTRLKIAYILPTISTLLISVLEILNTFKLIKPLNHLYQALPLSEQGLAWLYSFLALTIIGIIIDFIRNKNTVHSNQIDKQKA</sequence>
<feature type="transmembrane region" description="Helical" evidence="9">
    <location>
        <begin position="224"/>
        <end position="247"/>
    </location>
</feature>
<keyword evidence="6 9" id="KW-0029">Amino-acid transport</keyword>
<keyword evidence="7 9" id="KW-1133">Transmembrane helix</keyword>
<dbReference type="GO" id="GO:0005304">
    <property type="term" value="F:L-valine transmembrane transporter activity"/>
    <property type="evidence" value="ECO:0007669"/>
    <property type="project" value="TreeGrafter"/>
</dbReference>
<dbReference type="PANTHER" id="PTHR30588">
    <property type="entry name" value="BRANCHED-CHAIN AMINO ACID TRANSPORT SYSTEM 2 CARRIER PROTEIN"/>
    <property type="match status" value="1"/>
</dbReference>
<keyword evidence="13" id="KW-1185">Reference proteome</keyword>
<evidence type="ECO:0000256" key="6">
    <source>
        <dbReference type="ARBA" id="ARBA00022970"/>
    </source>
</evidence>
<keyword evidence="8 9" id="KW-0472">Membrane</keyword>
<evidence type="ECO:0000256" key="1">
    <source>
        <dbReference type="ARBA" id="ARBA00004651"/>
    </source>
</evidence>